<sequence length="231" mass="25480">MELLTLNEISKNIKSKKILKDVSFTLNSGDIIGLVGGNGAGKTTLMKVILGLSSYQSGTLKSHTSNKSNDIGALIENPGLYPFLTGFENMKLINEDKDTNNIQQIVDKLEMNDFIHSKAKTYSLGMKQKLGIALALLNHPKLVILDEPMNGLDPKAVKNVRETIIDFKNQGITFLISSHILSELVKVTDSILIIDKGKIIKETTMEELNQSNESDLENILLNIIDQKGEQS</sequence>
<dbReference type="Pfam" id="PF00005">
    <property type="entry name" value="ABC_tran"/>
    <property type="match status" value="1"/>
</dbReference>
<evidence type="ECO:0000256" key="2">
    <source>
        <dbReference type="ARBA" id="ARBA00022741"/>
    </source>
</evidence>
<dbReference type="RefSeq" id="WP_046467863.1">
    <property type="nucleotide sequence ID" value="NZ_LAKJ01000033.1"/>
</dbReference>
<dbReference type="Gene3D" id="3.40.50.300">
    <property type="entry name" value="P-loop containing nucleotide triphosphate hydrolases"/>
    <property type="match status" value="1"/>
</dbReference>
<comment type="caution">
    <text evidence="5">The sequence shown here is derived from an EMBL/GenBank/DDBJ whole genome shotgun (WGS) entry which is preliminary data.</text>
</comment>
<feature type="domain" description="ABC transporter" evidence="4">
    <location>
        <begin position="4"/>
        <end position="221"/>
    </location>
</feature>
<dbReference type="GO" id="GO:0005524">
    <property type="term" value="F:ATP binding"/>
    <property type="evidence" value="ECO:0007669"/>
    <property type="project" value="UniProtKB-KW"/>
</dbReference>
<reference evidence="5 6" key="1">
    <citation type="submission" date="2015-03" db="EMBL/GenBank/DDBJ databases">
        <title>Genome Assembly of Staphylococcus cohnii subsp. cohnii strain G22B2.</title>
        <authorList>
            <person name="Nair G."/>
            <person name="Kaur G."/>
            <person name="Khatri I."/>
            <person name="Singh N.K."/>
            <person name="Sathyabama S."/>
            <person name="Maurya S.K."/>
            <person name="Subramanian S."/>
            <person name="Agrewala J.N."/>
            <person name="Mayilraj S."/>
        </authorList>
    </citation>
    <scope>NUCLEOTIDE SEQUENCE [LARGE SCALE GENOMIC DNA]</scope>
    <source>
        <strain evidence="5 6">G22B2</strain>
    </source>
</reference>
<dbReference type="Proteomes" id="UP000034455">
    <property type="component" value="Unassembled WGS sequence"/>
</dbReference>
<dbReference type="InterPro" id="IPR017871">
    <property type="entry name" value="ABC_transporter-like_CS"/>
</dbReference>
<evidence type="ECO:0000259" key="4">
    <source>
        <dbReference type="PROSITE" id="PS50893"/>
    </source>
</evidence>
<dbReference type="InterPro" id="IPR003593">
    <property type="entry name" value="AAA+_ATPase"/>
</dbReference>
<name>A0A0M2NXT0_STACC</name>
<dbReference type="SUPFAM" id="SSF52540">
    <property type="entry name" value="P-loop containing nucleoside triphosphate hydrolases"/>
    <property type="match status" value="1"/>
</dbReference>
<keyword evidence="3 5" id="KW-0067">ATP-binding</keyword>
<dbReference type="PANTHER" id="PTHR42939">
    <property type="entry name" value="ABC TRANSPORTER ATP-BINDING PROTEIN ALBC-RELATED"/>
    <property type="match status" value="1"/>
</dbReference>
<evidence type="ECO:0000256" key="3">
    <source>
        <dbReference type="ARBA" id="ARBA00022840"/>
    </source>
</evidence>
<dbReference type="InterPro" id="IPR051782">
    <property type="entry name" value="ABC_Transporter_VariousFunc"/>
</dbReference>
<organism evidence="5 6">
    <name type="scientific">Staphylococcus cohnii subsp. cohnii</name>
    <dbReference type="NCBI Taxonomy" id="74704"/>
    <lineage>
        <taxon>Bacteria</taxon>
        <taxon>Bacillati</taxon>
        <taxon>Bacillota</taxon>
        <taxon>Bacilli</taxon>
        <taxon>Bacillales</taxon>
        <taxon>Staphylococcaceae</taxon>
        <taxon>Staphylococcus</taxon>
        <taxon>Staphylococcus cohnii species complex</taxon>
    </lineage>
</organism>
<keyword evidence="1" id="KW-0813">Transport</keyword>
<dbReference type="PROSITE" id="PS00211">
    <property type="entry name" value="ABC_TRANSPORTER_1"/>
    <property type="match status" value="1"/>
</dbReference>
<evidence type="ECO:0000313" key="6">
    <source>
        <dbReference type="Proteomes" id="UP000034455"/>
    </source>
</evidence>
<dbReference type="GO" id="GO:0016887">
    <property type="term" value="F:ATP hydrolysis activity"/>
    <property type="evidence" value="ECO:0007669"/>
    <property type="project" value="InterPro"/>
</dbReference>
<dbReference type="InterPro" id="IPR003439">
    <property type="entry name" value="ABC_transporter-like_ATP-bd"/>
</dbReference>
<evidence type="ECO:0000256" key="1">
    <source>
        <dbReference type="ARBA" id="ARBA00022448"/>
    </source>
</evidence>
<gene>
    <name evidence="5" type="ORF">UF66_1931</name>
</gene>
<protein>
    <submittedName>
        <fullName evidence="5">ABC transporter, ATP-binding protein</fullName>
    </submittedName>
</protein>
<dbReference type="AlphaFoldDB" id="A0A0M2NXT0"/>
<dbReference type="SMART" id="SM00382">
    <property type="entry name" value="AAA"/>
    <property type="match status" value="1"/>
</dbReference>
<dbReference type="InterPro" id="IPR027417">
    <property type="entry name" value="P-loop_NTPase"/>
</dbReference>
<proteinExistence type="predicted"/>
<dbReference type="PANTHER" id="PTHR42939:SF1">
    <property type="entry name" value="ABC TRANSPORTER ATP-BINDING PROTEIN ALBC-RELATED"/>
    <property type="match status" value="1"/>
</dbReference>
<keyword evidence="2" id="KW-0547">Nucleotide-binding</keyword>
<accession>A0A0M2NXT0</accession>
<dbReference type="PATRIC" id="fig|74704.6.peg.1980"/>
<dbReference type="PROSITE" id="PS50893">
    <property type="entry name" value="ABC_TRANSPORTER_2"/>
    <property type="match status" value="1"/>
</dbReference>
<dbReference type="EMBL" id="LAKJ01000033">
    <property type="protein sequence ID" value="KKI62765.1"/>
    <property type="molecule type" value="Genomic_DNA"/>
</dbReference>
<evidence type="ECO:0000313" key="5">
    <source>
        <dbReference type="EMBL" id="KKI62765.1"/>
    </source>
</evidence>